<accession>A0A177CI82</accession>
<sequence>MRLLVCALSLSGLVGLSHSLAIRSNLPSSPFAWSTDCPGTGEPGGVYIETTGHGKTKGKWRNASEATSCILKVDLLREVNERHSSTCGLVYEQRVTIIINTFNQRQHFQYVATYKYRQAHRVRCIHTTILSKSTYERDTSVQHNLPAHTYHTTSTTMRALTYIILGSSLTFVSLSGTVQRRWRSPSAEPHNARTCPDTGEPGGVYIEAQIGKDGLHVSYHGEWYSAEQGTKCVKKDDLLQKVVGTERAPDSSIYVIGPDRGGHCMVFHSDDCADQTGMPLDNPEGLPLVFKK</sequence>
<protein>
    <submittedName>
        <fullName evidence="2">Uncharacterized protein</fullName>
    </submittedName>
</protein>
<proteinExistence type="predicted"/>
<dbReference type="OrthoDB" id="10618450at2759"/>
<dbReference type="InParanoid" id="A0A177CI82"/>
<name>A0A177CI82_9PLEO</name>
<dbReference type="Proteomes" id="UP000077069">
    <property type="component" value="Unassembled WGS sequence"/>
</dbReference>
<feature type="signal peptide" evidence="1">
    <location>
        <begin position="1"/>
        <end position="19"/>
    </location>
</feature>
<dbReference type="GeneID" id="28763613"/>
<gene>
    <name evidence="2" type="ORF">CC84DRAFT_1175065</name>
</gene>
<dbReference type="EMBL" id="KV441551">
    <property type="protein sequence ID" value="OAG07215.1"/>
    <property type="molecule type" value="Genomic_DNA"/>
</dbReference>
<evidence type="ECO:0000256" key="1">
    <source>
        <dbReference type="SAM" id="SignalP"/>
    </source>
</evidence>
<feature type="chain" id="PRO_5008058206" evidence="1">
    <location>
        <begin position="20"/>
        <end position="292"/>
    </location>
</feature>
<keyword evidence="3" id="KW-1185">Reference proteome</keyword>
<evidence type="ECO:0000313" key="3">
    <source>
        <dbReference type="Proteomes" id="UP000077069"/>
    </source>
</evidence>
<dbReference type="RefSeq" id="XP_018037580.1">
    <property type="nucleotide sequence ID" value="XM_018180127.1"/>
</dbReference>
<evidence type="ECO:0000313" key="2">
    <source>
        <dbReference type="EMBL" id="OAG07215.1"/>
    </source>
</evidence>
<keyword evidence="1" id="KW-0732">Signal</keyword>
<dbReference type="AlphaFoldDB" id="A0A177CI82"/>
<organism evidence="2 3">
    <name type="scientific">Paraphaeosphaeria sporulosa</name>
    <dbReference type="NCBI Taxonomy" id="1460663"/>
    <lineage>
        <taxon>Eukaryota</taxon>
        <taxon>Fungi</taxon>
        <taxon>Dikarya</taxon>
        <taxon>Ascomycota</taxon>
        <taxon>Pezizomycotina</taxon>
        <taxon>Dothideomycetes</taxon>
        <taxon>Pleosporomycetidae</taxon>
        <taxon>Pleosporales</taxon>
        <taxon>Massarineae</taxon>
        <taxon>Didymosphaeriaceae</taxon>
        <taxon>Paraphaeosphaeria</taxon>
    </lineage>
</organism>
<reference evidence="2 3" key="1">
    <citation type="submission" date="2016-05" db="EMBL/GenBank/DDBJ databases">
        <title>Comparative analysis of secretome profiles of manganese(II)-oxidizing ascomycete fungi.</title>
        <authorList>
            <consortium name="DOE Joint Genome Institute"/>
            <person name="Zeiner C.A."/>
            <person name="Purvine S.O."/>
            <person name="Zink E.M."/>
            <person name="Wu S."/>
            <person name="Pasa-Tolic L."/>
            <person name="Chaput D.L."/>
            <person name="Haridas S."/>
            <person name="Grigoriev I.V."/>
            <person name="Santelli C.M."/>
            <person name="Hansel C.M."/>
        </authorList>
    </citation>
    <scope>NUCLEOTIDE SEQUENCE [LARGE SCALE GENOMIC DNA]</scope>
    <source>
        <strain evidence="2 3">AP3s5-JAC2a</strain>
    </source>
</reference>